<dbReference type="Proteomes" id="UP000789920">
    <property type="component" value="Unassembled WGS sequence"/>
</dbReference>
<name>A0ACA9QYM3_9GLOM</name>
<keyword evidence="2" id="KW-1185">Reference proteome</keyword>
<gene>
    <name evidence="1" type="ORF">RPERSI_LOCUS16217</name>
</gene>
<protein>
    <submittedName>
        <fullName evidence="1">15029_t:CDS:1</fullName>
    </submittedName>
</protein>
<organism evidence="1 2">
    <name type="scientific">Racocetra persica</name>
    <dbReference type="NCBI Taxonomy" id="160502"/>
    <lineage>
        <taxon>Eukaryota</taxon>
        <taxon>Fungi</taxon>
        <taxon>Fungi incertae sedis</taxon>
        <taxon>Mucoromycota</taxon>
        <taxon>Glomeromycotina</taxon>
        <taxon>Glomeromycetes</taxon>
        <taxon>Diversisporales</taxon>
        <taxon>Gigasporaceae</taxon>
        <taxon>Racocetra</taxon>
    </lineage>
</organism>
<reference evidence="1" key="1">
    <citation type="submission" date="2021-06" db="EMBL/GenBank/DDBJ databases">
        <authorList>
            <person name="Kallberg Y."/>
            <person name="Tangrot J."/>
            <person name="Rosling A."/>
        </authorList>
    </citation>
    <scope>NUCLEOTIDE SEQUENCE</scope>
    <source>
        <strain evidence="1">MA461A</strain>
    </source>
</reference>
<proteinExistence type="predicted"/>
<comment type="caution">
    <text evidence="1">The sequence shown here is derived from an EMBL/GenBank/DDBJ whole genome shotgun (WGS) entry which is preliminary data.</text>
</comment>
<accession>A0ACA9QYM3</accession>
<dbReference type="EMBL" id="CAJVQC010039817">
    <property type="protein sequence ID" value="CAG8769422.1"/>
    <property type="molecule type" value="Genomic_DNA"/>
</dbReference>
<evidence type="ECO:0000313" key="2">
    <source>
        <dbReference type="Proteomes" id="UP000789920"/>
    </source>
</evidence>
<feature type="non-terminal residue" evidence="1">
    <location>
        <position position="1"/>
    </location>
</feature>
<evidence type="ECO:0000313" key="1">
    <source>
        <dbReference type="EMBL" id="CAG8769422.1"/>
    </source>
</evidence>
<sequence>QKNLEQKIATEKNKKEKIKLEIYHTFFLNNEFDKKQGTIKEKTCEKEPNALACGPNEIK</sequence>